<organism evidence="1 2">
    <name type="scientific">Dendrobium catenatum</name>
    <dbReference type="NCBI Taxonomy" id="906689"/>
    <lineage>
        <taxon>Eukaryota</taxon>
        <taxon>Viridiplantae</taxon>
        <taxon>Streptophyta</taxon>
        <taxon>Embryophyta</taxon>
        <taxon>Tracheophyta</taxon>
        <taxon>Spermatophyta</taxon>
        <taxon>Magnoliopsida</taxon>
        <taxon>Liliopsida</taxon>
        <taxon>Asparagales</taxon>
        <taxon>Orchidaceae</taxon>
        <taxon>Epidendroideae</taxon>
        <taxon>Malaxideae</taxon>
        <taxon>Dendrobiinae</taxon>
        <taxon>Dendrobium</taxon>
    </lineage>
</organism>
<dbReference type="Proteomes" id="UP000233837">
    <property type="component" value="Unassembled WGS sequence"/>
</dbReference>
<accession>A0A2I0VH72</accession>
<dbReference type="AlphaFoldDB" id="A0A2I0VH72"/>
<protein>
    <submittedName>
        <fullName evidence="1">Uncharacterized protein</fullName>
    </submittedName>
</protein>
<gene>
    <name evidence="1" type="ORF">MA16_Dca023323</name>
</gene>
<sequence>MGRVWVDSTGCRTNPETRLKCLPGYPHTCPPPARLPAELPDPARPLPTPCPHAQRSCPAC</sequence>
<reference evidence="1 2" key="1">
    <citation type="journal article" date="2016" name="Sci. Rep.">
        <title>The Dendrobium catenatum Lindl. genome sequence provides insights into polysaccharide synthase, floral development and adaptive evolution.</title>
        <authorList>
            <person name="Zhang G.Q."/>
            <person name="Xu Q."/>
            <person name="Bian C."/>
            <person name="Tsai W.C."/>
            <person name="Yeh C.M."/>
            <person name="Liu K.W."/>
            <person name="Yoshida K."/>
            <person name="Zhang L.S."/>
            <person name="Chang S.B."/>
            <person name="Chen F."/>
            <person name="Shi Y."/>
            <person name="Su Y.Y."/>
            <person name="Zhang Y.Q."/>
            <person name="Chen L.J."/>
            <person name="Yin Y."/>
            <person name="Lin M."/>
            <person name="Huang H."/>
            <person name="Deng H."/>
            <person name="Wang Z.W."/>
            <person name="Zhu S.L."/>
            <person name="Zhao X."/>
            <person name="Deng C."/>
            <person name="Niu S.C."/>
            <person name="Huang J."/>
            <person name="Wang M."/>
            <person name="Liu G.H."/>
            <person name="Yang H.J."/>
            <person name="Xiao X.J."/>
            <person name="Hsiao Y.Y."/>
            <person name="Wu W.L."/>
            <person name="Chen Y.Y."/>
            <person name="Mitsuda N."/>
            <person name="Ohme-Takagi M."/>
            <person name="Luo Y.B."/>
            <person name="Van de Peer Y."/>
            <person name="Liu Z.J."/>
        </authorList>
    </citation>
    <scope>NUCLEOTIDE SEQUENCE [LARGE SCALE GENOMIC DNA]</scope>
    <source>
        <tissue evidence="1">The whole plant</tissue>
    </source>
</reference>
<name>A0A2I0VH72_9ASPA</name>
<proteinExistence type="predicted"/>
<dbReference type="EMBL" id="KZ503593">
    <property type="protein sequence ID" value="PKU62759.1"/>
    <property type="molecule type" value="Genomic_DNA"/>
</dbReference>
<evidence type="ECO:0000313" key="1">
    <source>
        <dbReference type="EMBL" id="PKU62759.1"/>
    </source>
</evidence>
<reference evidence="1 2" key="2">
    <citation type="journal article" date="2017" name="Nature">
        <title>The Apostasia genome and the evolution of orchids.</title>
        <authorList>
            <person name="Zhang G.Q."/>
            <person name="Liu K.W."/>
            <person name="Li Z."/>
            <person name="Lohaus R."/>
            <person name="Hsiao Y.Y."/>
            <person name="Niu S.C."/>
            <person name="Wang J.Y."/>
            <person name="Lin Y.C."/>
            <person name="Xu Q."/>
            <person name="Chen L.J."/>
            <person name="Yoshida K."/>
            <person name="Fujiwara S."/>
            <person name="Wang Z.W."/>
            <person name="Zhang Y.Q."/>
            <person name="Mitsuda N."/>
            <person name="Wang M."/>
            <person name="Liu G.H."/>
            <person name="Pecoraro L."/>
            <person name="Huang H.X."/>
            <person name="Xiao X.J."/>
            <person name="Lin M."/>
            <person name="Wu X.Y."/>
            <person name="Wu W.L."/>
            <person name="Chen Y.Y."/>
            <person name="Chang S.B."/>
            <person name="Sakamoto S."/>
            <person name="Ohme-Takagi M."/>
            <person name="Yagi M."/>
            <person name="Zeng S.J."/>
            <person name="Shen C.Y."/>
            <person name="Yeh C.M."/>
            <person name="Luo Y.B."/>
            <person name="Tsai W.C."/>
            <person name="Van de Peer Y."/>
            <person name="Liu Z.J."/>
        </authorList>
    </citation>
    <scope>NUCLEOTIDE SEQUENCE [LARGE SCALE GENOMIC DNA]</scope>
    <source>
        <tissue evidence="1">The whole plant</tissue>
    </source>
</reference>
<evidence type="ECO:0000313" key="2">
    <source>
        <dbReference type="Proteomes" id="UP000233837"/>
    </source>
</evidence>
<keyword evidence="2" id="KW-1185">Reference proteome</keyword>